<sequence length="238" mass="26456">MKQKSDESLDQWVRQSLDRLPDAPPPGSAFDTERLWGQMWPQVAATPIGWQRLAGWWIAACVTGLILGVVWIGQLAENKPLATQKPQLLPATPKEKPAMNLTDRQLAQELVSHRQVKPVTMHRVAAKQLIRTKPQPTVHVTEPIAAVAQLVEALITPDTAATSVVAKPVEPVRTIAAKPASRRFRVVHENELRAEEEARPKLYRSEHFVRLGTGSQRAIDDVRPSSPIILPLTTKTNQ</sequence>
<evidence type="ECO:0000256" key="2">
    <source>
        <dbReference type="SAM" id="Phobius"/>
    </source>
</evidence>
<gene>
    <name evidence="3" type="ORF">ACFSUS_05665</name>
</gene>
<keyword evidence="2" id="KW-1133">Transmembrane helix</keyword>
<keyword evidence="4" id="KW-1185">Reference proteome</keyword>
<dbReference type="Proteomes" id="UP001597469">
    <property type="component" value="Unassembled WGS sequence"/>
</dbReference>
<proteinExistence type="predicted"/>
<name>A0ABW5LZ87_9BACT</name>
<keyword evidence="2" id="KW-0812">Transmembrane</keyword>
<feature type="transmembrane region" description="Helical" evidence="2">
    <location>
        <begin position="56"/>
        <end position="76"/>
    </location>
</feature>
<keyword evidence="2" id="KW-0472">Membrane</keyword>
<evidence type="ECO:0000313" key="3">
    <source>
        <dbReference type="EMBL" id="MFD2570113.1"/>
    </source>
</evidence>
<organism evidence="3 4">
    <name type="scientific">Spirosoma soli</name>
    <dbReference type="NCBI Taxonomy" id="1770529"/>
    <lineage>
        <taxon>Bacteria</taxon>
        <taxon>Pseudomonadati</taxon>
        <taxon>Bacteroidota</taxon>
        <taxon>Cytophagia</taxon>
        <taxon>Cytophagales</taxon>
        <taxon>Cytophagaceae</taxon>
        <taxon>Spirosoma</taxon>
    </lineage>
</organism>
<comment type="caution">
    <text evidence="3">The sequence shown here is derived from an EMBL/GenBank/DDBJ whole genome shotgun (WGS) entry which is preliminary data.</text>
</comment>
<feature type="region of interest" description="Disordered" evidence="1">
    <location>
        <begin position="1"/>
        <end position="28"/>
    </location>
</feature>
<dbReference type="RefSeq" id="WP_381520287.1">
    <property type="nucleotide sequence ID" value="NZ_JBHULN010000002.1"/>
</dbReference>
<evidence type="ECO:0000313" key="4">
    <source>
        <dbReference type="Proteomes" id="UP001597469"/>
    </source>
</evidence>
<reference evidence="4" key="1">
    <citation type="journal article" date="2019" name="Int. J. Syst. Evol. Microbiol.">
        <title>The Global Catalogue of Microorganisms (GCM) 10K type strain sequencing project: providing services to taxonomists for standard genome sequencing and annotation.</title>
        <authorList>
            <consortium name="The Broad Institute Genomics Platform"/>
            <consortium name="The Broad Institute Genome Sequencing Center for Infectious Disease"/>
            <person name="Wu L."/>
            <person name="Ma J."/>
        </authorList>
    </citation>
    <scope>NUCLEOTIDE SEQUENCE [LARGE SCALE GENOMIC DNA]</scope>
    <source>
        <strain evidence="4">KCTC 42805</strain>
    </source>
</reference>
<evidence type="ECO:0000256" key="1">
    <source>
        <dbReference type="SAM" id="MobiDB-lite"/>
    </source>
</evidence>
<protein>
    <submittedName>
        <fullName evidence="3">Uncharacterized protein</fullName>
    </submittedName>
</protein>
<accession>A0ABW5LZ87</accession>
<dbReference type="EMBL" id="JBHULN010000002">
    <property type="protein sequence ID" value="MFD2570113.1"/>
    <property type="molecule type" value="Genomic_DNA"/>
</dbReference>